<reference evidence="1 2" key="1">
    <citation type="submission" date="2023-10" db="EMBL/GenBank/DDBJ databases">
        <title>Novel methanotroph of the genus Methylocapsa from a subarctic wetland.</title>
        <authorList>
            <person name="Belova S.E."/>
            <person name="Oshkin I.Y."/>
            <person name="Miroshnikov K."/>
            <person name="Dedysh S.N."/>
        </authorList>
    </citation>
    <scope>NUCLEOTIDE SEQUENCE [LARGE SCALE GENOMIC DNA]</scope>
    <source>
        <strain evidence="1 2">RX1</strain>
    </source>
</reference>
<organism evidence="1 2">
    <name type="scientific">Methylocapsa polymorpha</name>
    <dbReference type="NCBI Taxonomy" id="3080828"/>
    <lineage>
        <taxon>Bacteria</taxon>
        <taxon>Pseudomonadati</taxon>
        <taxon>Pseudomonadota</taxon>
        <taxon>Alphaproteobacteria</taxon>
        <taxon>Hyphomicrobiales</taxon>
        <taxon>Beijerinckiaceae</taxon>
        <taxon>Methylocapsa</taxon>
    </lineage>
</organism>
<evidence type="ECO:0000313" key="1">
    <source>
        <dbReference type="EMBL" id="WOJ89935.1"/>
    </source>
</evidence>
<dbReference type="Proteomes" id="UP001626536">
    <property type="component" value="Chromosome"/>
</dbReference>
<protein>
    <submittedName>
        <fullName evidence="1">GNAT family N-acetyltransferase</fullName>
    </submittedName>
</protein>
<name>A0ABZ0HSP6_9HYPH</name>
<dbReference type="SUPFAM" id="SSF55729">
    <property type="entry name" value="Acyl-CoA N-acyltransferases (Nat)"/>
    <property type="match status" value="1"/>
</dbReference>
<dbReference type="InterPro" id="IPR016181">
    <property type="entry name" value="Acyl_CoA_acyltransferase"/>
</dbReference>
<gene>
    <name evidence="1" type="ORF">RZS28_01070</name>
</gene>
<dbReference type="Gene3D" id="3.40.630.30">
    <property type="match status" value="1"/>
</dbReference>
<dbReference type="EMBL" id="CP136862">
    <property type="protein sequence ID" value="WOJ89935.1"/>
    <property type="molecule type" value="Genomic_DNA"/>
</dbReference>
<proteinExistence type="predicted"/>
<dbReference type="Pfam" id="PF04339">
    <property type="entry name" value="FemAB_like"/>
    <property type="match status" value="1"/>
</dbReference>
<evidence type="ECO:0000313" key="2">
    <source>
        <dbReference type="Proteomes" id="UP001626536"/>
    </source>
</evidence>
<keyword evidence="2" id="KW-1185">Reference proteome</keyword>
<dbReference type="InterPro" id="IPR007434">
    <property type="entry name" value="FemAB-like"/>
</dbReference>
<dbReference type="PANTHER" id="PTHR47017">
    <property type="entry name" value="ACYL-COA"/>
    <property type="match status" value="1"/>
</dbReference>
<dbReference type="RefSeq" id="WP_407339381.1">
    <property type="nucleotide sequence ID" value="NZ_CP136862.1"/>
</dbReference>
<sequence>MPSRYTAHVVQSMNEIDAAEWDACANPGVPEHELNPPAPNRLADAAEDRCVEDAAARELEQSKHEVERFNPFITHAFLKALETSKSVAPRHGWTSTHIVVKDDGGHIAAAAPAYLKMHSMGEFVFDYGWADAYQRAGVKYYPKLQVAVPFTPATGRRLLVAPGHGEAARRTLIAGLRSWREKIEASSIHITFPTRSEWQALGASGFLQRTGQQFHFINKGYADFEAFLADLASRKRKMIRRERKEALAPGIEIELLTGSAIKESHWDSFFLFYQDTGARKWGAPYLTREFFSSVGATMAEHILLVMAKRNGRYIAGAINFIGKDALYGRNWGAIEEHPFLHFEVCYYQAIEFAIGRGLARVEAGAQGEHKLARGYGPVPTYSAHDIADKRFALAIDEYLQRERVHIDAAMEEYGELTPFRKGP</sequence>
<dbReference type="PANTHER" id="PTHR47017:SF1">
    <property type="entry name" value="ACYL-COA"/>
    <property type="match status" value="1"/>
</dbReference>
<accession>A0ABZ0HSP6</accession>